<organism evidence="1 2">
    <name type="scientific">Cyanomargarita calcarea GSE-NOS-MK-12-04C</name>
    <dbReference type="NCBI Taxonomy" id="2839659"/>
    <lineage>
        <taxon>Bacteria</taxon>
        <taxon>Bacillati</taxon>
        <taxon>Cyanobacteriota</taxon>
        <taxon>Cyanophyceae</taxon>
        <taxon>Nostocales</taxon>
        <taxon>Cyanomargaritaceae</taxon>
        <taxon>Cyanomargarita</taxon>
    </lineage>
</organism>
<sequence length="48" mass="5535">MYLGNESIELTEYLTPKGKPIPVDSQSNDRWFQHIAIAVQSLHRCFSN</sequence>
<protein>
    <submittedName>
        <fullName evidence="1">Uncharacterized protein</fullName>
    </submittedName>
</protein>
<dbReference type="AlphaFoldDB" id="A0A951URB1"/>
<reference evidence="1" key="2">
    <citation type="journal article" date="2022" name="Microbiol. Resour. Announc.">
        <title>Metagenome Sequencing to Explore Phylogenomics of Terrestrial Cyanobacteria.</title>
        <authorList>
            <person name="Ward R.D."/>
            <person name="Stajich J.E."/>
            <person name="Johansen J.R."/>
            <person name="Huntemann M."/>
            <person name="Clum A."/>
            <person name="Foster B."/>
            <person name="Foster B."/>
            <person name="Roux S."/>
            <person name="Palaniappan K."/>
            <person name="Varghese N."/>
            <person name="Mukherjee S."/>
            <person name="Reddy T.B.K."/>
            <person name="Daum C."/>
            <person name="Copeland A."/>
            <person name="Chen I.A."/>
            <person name="Ivanova N.N."/>
            <person name="Kyrpides N.C."/>
            <person name="Shapiro N."/>
            <person name="Eloe-Fadrosh E.A."/>
            <person name="Pietrasiak N."/>
        </authorList>
    </citation>
    <scope>NUCLEOTIDE SEQUENCE</scope>
    <source>
        <strain evidence="1">GSE-NOS-MK-12-04C</strain>
    </source>
</reference>
<accession>A0A951URB1</accession>
<dbReference type="EMBL" id="JAHHGZ010000006">
    <property type="protein sequence ID" value="MBW4667318.1"/>
    <property type="molecule type" value="Genomic_DNA"/>
</dbReference>
<gene>
    <name evidence="1" type="ORF">KME60_07730</name>
</gene>
<reference evidence="1" key="1">
    <citation type="submission" date="2021-05" db="EMBL/GenBank/DDBJ databases">
        <authorList>
            <person name="Pietrasiak N."/>
            <person name="Ward R."/>
            <person name="Stajich J.E."/>
            <person name="Kurbessoian T."/>
        </authorList>
    </citation>
    <scope>NUCLEOTIDE SEQUENCE</scope>
    <source>
        <strain evidence="1">GSE-NOS-MK-12-04C</strain>
    </source>
</reference>
<proteinExistence type="predicted"/>
<evidence type="ECO:0000313" key="1">
    <source>
        <dbReference type="EMBL" id="MBW4667318.1"/>
    </source>
</evidence>
<comment type="caution">
    <text evidence="1">The sequence shown here is derived from an EMBL/GenBank/DDBJ whole genome shotgun (WGS) entry which is preliminary data.</text>
</comment>
<name>A0A951URB1_9CYAN</name>
<evidence type="ECO:0000313" key="2">
    <source>
        <dbReference type="Proteomes" id="UP000729701"/>
    </source>
</evidence>
<dbReference type="Proteomes" id="UP000729701">
    <property type="component" value="Unassembled WGS sequence"/>
</dbReference>